<name>A0A0W8F1J5_9ZZZZ</name>
<dbReference type="AlphaFoldDB" id="A0A0W8F1J5"/>
<dbReference type="SUPFAM" id="SSF46785">
    <property type="entry name" value="Winged helix' DNA-binding domain"/>
    <property type="match status" value="1"/>
</dbReference>
<dbReference type="CDD" id="cd17534">
    <property type="entry name" value="REC_DC-like"/>
    <property type="match status" value="1"/>
</dbReference>
<dbReference type="PANTHER" id="PTHR44591:SF3">
    <property type="entry name" value="RESPONSE REGULATORY DOMAIN-CONTAINING PROTEIN"/>
    <property type="match status" value="1"/>
</dbReference>
<dbReference type="Gene3D" id="1.10.10.10">
    <property type="entry name" value="Winged helix-like DNA-binding domain superfamily/Winged helix DNA-binding domain"/>
    <property type="match status" value="1"/>
</dbReference>
<dbReference type="InterPro" id="IPR036390">
    <property type="entry name" value="WH_DNA-bd_sf"/>
</dbReference>
<comment type="caution">
    <text evidence="3">The sequence shown here is derived from an EMBL/GenBank/DDBJ whole genome shotgun (WGS) entry which is preliminary data.</text>
</comment>
<dbReference type="InterPro" id="IPR001789">
    <property type="entry name" value="Sig_transdc_resp-reg_receiver"/>
</dbReference>
<organism evidence="3">
    <name type="scientific">hydrocarbon metagenome</name>
    <dbReference type="NCBI Taxonomy" id="938273"/>
    <lineage>
        <taxon>unclassified sequences</taxon>
        <taxon>metagenomes</taxon>
        <taxon>ecological metagenomes</taxon>
    </lineage>
</organism>
<keyword evidence="1" id="KW-0597">Phosphoprotein</keyword>
<sequence length="459" mass="50997">MSKILVVDDEAIITMQLEERLSAMGYTVAGMAASGEEAVEKARLNRPDLVLMDIVMPGKMNGIEAAHIITKELDVPVVFVTSYADDTIIQKAKSVRPYGYIVKPFNELEIKAAIEVALFRKATELEEQKVLPSAQEKISQGVATGQRALDSPAYLDLPEVKTVLLRDIFTEIVLFLYTDKVVKEPIFKFALEEGIKKGGNNLFAYFQSSLPKYFPKEIQRKELFTRRIKRDEVFTLLPVLEKCTATLPKAGAPKSLKILLDFSETDEFNDILTIRDLLLSKKENRTPVSGIIALNIGNIDHTLIKALAEGIPRIIVSTGKETTLSFAQHTFPAGSVSVVPQSTIDDVVRKSLEPVVLSLLDKPISGYDIVHEIHNRYNVLIPQARVYTLLHELLENGYLEIRASGKSKLYCPTEKGRKYIGQKLNDFKLVFQHILGGGNGLEAGTDEKSIAGDARSKQP</sequence>
<dbReference type="InterPro" id="IPR011006">
    <property type="entry name" value="CheY-like_superfamily"/>
</dbReference>
<dbReference type="InterPro" id="IPR050595">
    <property type="entry name" value="Bact_response_regulator"/>
</dbReference>
<dbReference type="SUPFAM" id="SSF52172">
    <property type="entry name" value="CheY-like"/>
    <property type="match status" value="1"/>
</dbReference>
<protein>
    <recommendedName>
        <fullName evidence="2">Response regulatory domain-containing protein</fullName>
    </recommendedName>
</protein>
<reference evidence="3" key="1">
    <citation type="journal article" date="2015" name="Proc. Natl. Acad. Sci. U.S.A.">
        <title>Networks of energetic and metabolic interactions define dynamics in microbial communities.</title>
        <authorList>
            <person name="Embree M."/>
            <person name="Liu J.K."/>
            <person name="Al-Bassam M.M."/>
            <person name="Zengler K."/>
        </authorList>
    </citation>
    <scope>NUCLEOTIDE SEQUENCE</scope>
</reference>
<accession>A0A0W8F1J5</accession>
<proteinExistence type="predicted"/>
<dbReference type="EMBL" id="LNQE01001619">
    <property type="protein sequence ID" value="KUG14794.1"/>
    <property type="molecule type" value="Genomic_DNA"/>
</dbReference>
<evidence type="ECO:0000259" key="2">
    <source>
        <dbReference type="PROSITE" id="PS50110"/>
    </source>
</evidence>
<dbReference type="Pfam" id="PF00072">
    <property type="entry name" value="Response_reg"/>
    <property type="match status" value="1"/>
</dbReference>
<dbReference type="SMART" id="SM00448">
    <property type="entry name" value="REC"/>
    <property type="match status" value="1"/>
</dbReference>
<evidence type="ECO:0000313" key="3">
    <source>
        <dbReference type="EMBL" id="KUG14794.1"/>
    </source>
</evidence>
<dbReference type="InterPro" id="IPR005149">
    <property type="entry name" value="Tscrpt_reg_PadR_N"/>
</dbReference>
<feature type="domain" description="Response regulatory" evidence="2">
    <location>
        <begin position="3"/>
        <end position="118"/>
    </location>
</feature>
<gene>
    <name evidence="3" type="ORF">ASZ90_015557</name>
</gene>
<dbReference type="Pfam" id="PF03551">
    <property type="entry name" value="PadR"/>
    <property type="match status" value="1"/>
</dbReference>
<evidence type="ECO:0000256" key="1">
    <source>
        <dbReference type="ARBA" id="ARBA00022553"/>
    </source>
</evidence>
<dbReference type="PANTHER" id="PTHR44591">
    <property type="entry name" value="STRESS RESPONSE REGULATOR PROTEIN 1"/>
    <property type="match status" value="1"/>
</dbReference>
<dbReference type="Gene3D" id="3.40.50.2300">
    <property type="match status" value="1"/>
</dbReference>
<dbReference type="PROSITE" id="PS50110">
    <property type="entry name" value="RESPONSE_REGULATORY"/>
    <property type="match status" value="1"/>
</dbReference>
<dbReference type="GO" id="GO:0000160">
    <property type="term" value="P:phosphorelay signal transduction system"/>
    <property type="evidence" value="ECO:0007669"/>
    <property type="project" value="InterPro"/>
</dbReference>
<dbReference type="InterPro" id="IPR036388">
    <property type="entry name" value="WH-like_DNA-bd_sf"/>
</dbReference>